<evidence type="ECO:0000256" key="20">
    <source>
        <dbReference type="ARBA" id="ARBA00032253"/>
    </source>
</evidence>
<comment type="pathway">
    <text evidence="4">Lipid metabolism.</text>
</comment>
<proteinExistence type="inferred from homology"/>
<feature type="transmembrane region" description="Helical" evidence="25">
    <location>
        <begin position="168"/>
        <end position="190"/>
    </location>
</feature>
<evidence type="ECO:0000256" key="8">
    <source>
        <dbReference type="ARBA" id="ARBA00022475"/>
    </source>
</evidence>
<evidence type="ECO:0000256" key="6">
    <source>
        <dbReference type="ARBA" id="ARBA00012487"/>
    </source>
</evidence>
<evidence type="ECO:0000256" key="7">
    <source>
        <dbReference type="ARBA" id="ARBA00019373"/>
    </source>
</evidence>
<keyword evidence="17" id="KW-1208">Phospholipid metabolism</keyword>
<evidence type="ECO:0000256" key="3">
    <source>
        <dbReference type="ARBA" id="ARBA00005119"/>
    </source>
</evidence>
<comment type="caution">
    <text evidence="26">The sequence shown here is derived from an EMBL/GenBank/DDBJ whole genome shotgun (WGS) entry which is preliminary data.</text>
</comment>
<dbReference type="RefSeq" id="WP_330958037.1">
    <property type="nucleotide sequence ID" value="NZ_JAZGJQ010000003.1"/>
</dbReference>
<evidence type="ECO:0000256" key="24">
    <source>
        <dbReference type="SAM" id="MobiDB-lite"/>
    </source>
</evidence>
<evidence type="ECO:0000256" key="5">
    <source>
        <dbReference type="ARBA" id="ARBA00010185"/>
    </source>
</evidence>
<comment type="catalytic activity">
    <reaction evidence="1">
        <text>a 1,2-diacyl-sn-glycero-3-phosphate + CTP + H(+) = a CDP-1,2-diacyl-sn-glycerol + diphosphate</text>
        <dbReference type="Rhea" id="RHEA:16229"/>
        <dbReference type="ChEBI" id="CHEBI:15378"/>
        <dbReference type="ChEBI" id="CHEBI:33019"/>
        <dbReference type="ChEBI" id="CHEBI:37563"/>
        <dbReference type="ChEBI" id="CHEBI:58332"/>
        <dbReference type="ChEBI" id="CHEBI:58608"/>
        <dbReference type="EC" id="2.7.7.41"/>
    </reaction>
</comment>
<evidence type="ECO:0000256" key="9">
    <source>
        <dbReference type="ARBA" id="ARBA00022516"/>
    </source>
</evidence>
<evidence type="ECO:0000256" key="19">
    <source>
        <dbReference type="ARBA" id="ARBA00031825"/>
    </source>
</evidence>
<keyword evidence="9" id="KW-0444">Lipid biosynthesis</keyword>
<comment type="pathway">
    <text evidence="3">Phospholipid metabolism; CDP-diacylglycerol biosynthesis; CDP-diacylglycerol from sn-glycerol 3-phosphate: step 3/3.</text>
</comment>
<evidence type="ECO:0000256" key="25">
    <source>
        <dbReference type="SAM" id="Phobius"/>
    </source>
</evidence>
<keyword evidence="8" id="KW-1003">Cell membrane</keyword>
<feature type="transmembrane region" description="Helical" evidence="25">
    <location>
        <begin position="136"/>
        <end position="161"/>
    </location>
</feature>
<feature type="region of interest" description="Disordered" evidence="24">
    <location>
        <begin position="1"/>
        <end position="21"/>
    </location>
</feature>
<evidence type="ECO:0000256" key="15">
    <source>
        <dbReference type="ARBA" id="ARBA00023136"/>
    </source>
</evidence>
<name>A0ABU7R9L8_9ACTN</name>
<feature type="transmembrane region" description="Helical" evidence="25">
    <location>
        <begin position="77"/>
        <end position="104"/>
    </location>
</feature>
<evidence type="ECO:0000256" key="4">
    <source>
        <dbReference type="ARBA" id="ARBA00005189"/>
    </source>
</evidence>
<gene>
    <name evidence="26" type="ORF">VXJ25_04610</name>
</gene>
<keyword evidence="13 25" id="KW-1133">Transmembrane helix</keyword>
<evidence type="ECO:0000313" key="26">
    <source>
        <dbReference type="EMBL" id="MEE6147275.1"/>
    </source>
</evidence>
<dbReference type="PANTHER" id="PTHR46382">
    <property type="entry name" value="PHOSPHATIDATE CYTIDYLYLTRANSFERASE"/>
    <property type="match status" value="1"/>
</dbReference>
<evidence type="ECO:0000256" key="23">
    <source>
        <dbReference type="ARBA" id="ARBA00033406"/>
    </source>
</evidence>
<keyword evidence="15 25" id="KW-0472">Membrane</keyword>
<keyword evidence="11 25" id="KW-0812">Transmembrane</keyword>
<evidence type="ECO:0000256" key="11">
    <source>
        <dbReference type="ARBA" id="ARBA00022692"/>
    </source>
</evidence>
<evidence type="ECO:0000256" key="12">
    <source>
        <dbReference type="ARBA" id="ARBA00022695"/>
    </source>
</evidence>
<evidence type="ECO:0000313" key="27">
    <source>
        <dbReference type="Proteomes" id="UP001332931"/>
    </source>
</evidence>
<evidence type="ECO:0000256" key="22">
    <source>
        <dbReference type="ARBA" id="ARBA00032743"/>
    </source>
</evidence>
<reference evidence="26 27" key="1">
    <citation type="submission" date="2024-01" db="EMBL/GenBank/DDBJ databases">
        <title>Description of Olsenella sp. nov., isolated from pig feces.</title>
        <authorList>
            <person name="Chang Y.-H."/>
        </authorList>
    </citation>
    <scope>NUCLEOTIDE SEQUENCE [LARGE SCALE GENOMIC DNA]</scope>
    <source>
        <strain evidence="26 27">YH-ols2223</strain>
    </source>
</reference>
<comment type="similarity">
    <text evidence="5">Belongs to the CDS family.</text>
</comment>
<feature type="transmembrane region" description="Helical" evidence="25">
    <location>
        <begin position="267"/>
        <end position="286"/>
    </location>
</feature>
<evidence type="ECO:0000256" key="1">
    <source>
        <dbReference type="ARBA" id="ARBA00001698"/>
    </source>
</evidence>
<evidence type="ECO:0000256" key="13">
    <source>
        <dbReference type="ARBA" id="ARBA00022989"/>
    </source>
</evidence>
<dbReference type="Proteomes" id="UP001332931">
    <property type="component" value="Unassembled WGS sequence"/>
</dbReference>
<evidence type="ECO:0000256" key="2">
    <source>
        <dbReference type="ARBA" id="ARBA00004651"/>
    </source>
</evidence>
<evidence type="ECO:0000256" key="14">
    <source>
        <dbReference type="ARBA" id="ARBA00023098"/>
    </source>
</evidence>
<dbReference type="Pfam" id="PF01148">
    <property type="entry name" value="CTP_transf_1"/>
    <property type="match status" value="1"/>
</dbReference>
<keyword evidence="12 26" id="KW-0548">Nucleotidyltransferase</keyword>
<evidence type="ECO:0000256" key="18">
    <source>
        <dbReference type="ARBA" id="ARBA00029893"/>
    </source>
</evidence>
<comment type="subcellular location">
    <subcellularLocation>
        <location evidence="2">Cell membrane</location>
        <topology evidence="2">Multi-pass membrane protein</topology>
    </subcellularLocation>
</comment>
<dbReference type="GO" id="GO:0004605">
    <property type="term" value="F:phosphatidate cytidylyltransferase activity"/>
    <property type="evidence" value="ECO:0007669"/>
    <property type="project" value="UniProtKB-EC"/>
</dbReference>
<dbReference type="PANTHER" id="PTHR46382:SF1">
    <property type="entry name" value="PHOSPHATIDATE CYTIDYLYLTRANSFERASE"/>
    <property type="match status" value="1"/>
</dbReference>
<evidence type="ECO:0000256" key="16">
    <source>
        <dbReference type="ARBA" id="ARBA00023209"/>
    </source>
</evidence>
<sequence length="333" mass="35190">MSETGHPSGAGAGGEERPLPADVDGREARAHISLDSAIERIESHRHSKEGLRAVGGLKGQVVRGWTEKLLTRTTSGAIYTIVILLCLFGGVVPTTACITAMAWLCCSEFFRISRMGGRMPNEILGLTGAIAYPVSMYLWGFGTIHVVTFALVLSLAVWYVLTPRANLADVAITVFGPVYTSLMFSCIVLIRKVDAGCDGALLTLGVMGSMWANDAIAYFVGSRFGAHKLAPKISPHKSWEGFYGGLAGSVLVWMIVGILGLEGIGMGLALVCGVVVGISAVIGDLFESRIKRGVGVKDSGNLMPGHGGLLDRSDSMLFGCTVAYFLLHIGGIL</sequence>
<evidence type="ECO:0000256" key="17">
    <source>
        <dbReference type="ARBA" id="ARBA00023264"/>
    </source>
</evidence>
<protein>
    <recommendedName>
        <fullName evidence="7">Phosphatidate cytidylyltransferase</fullName>
        <ecNumber evidence="6">2.7.7.41</ecNumber>
    </recommendedName>
    <alternativeName>
        <fullName evidence="20">CDP-DAG synthase</fullName>
    </alternativeName>
    <alternativeName>
        <fullName evidence="22">CDP-DG synthase</fullName>
    </alternativeName>
    <alternativeName>
        <fullName evidence="18">CDP-diacylglycerol synthase</fullName>
    </alternativeName>
    <alternativeName>
        <fullName evidence="21">CDP-diglyceride pyrophosphorylase</fullName>
    </alternativeName>
    <alternativeName>
        <fullName evidence="23">CDP-diglyceride synthase</fullName>
    </alternativeName>
    <alternativeName>
        <fullName evidence="19">CTP:phosphatidate cytidylyltransferase</fullName>
    </alternativeName>
</protein>
<keyword evidence="27" id="KW-1185">Reference proteome</keyword>
<keyword evidence="14" id="KW-0443">Lipid metabolism</keyword>
<evidence type="ECO:0000256" key="10">
    <source>
        <dbReference type="ARBA" id="ARBA00022679"/>
    </source>
</evidence>
<dbReference type="EMBL" id="JAZGJQ010000003">
    <property type="protein sequence ID" value="MEE6147275.1"/>
    <property type="molecule type" value="Genomic_DNA"/>
</dbReference>
<evidence type="ECO:0000256" key="21">
    <source>
        <dbReference type="ARBA" id="ARBA00032396"/>
    </source>
</evidence>
<feature type="transmembrane region" description="Helical" evidence="25">
    <location>
        <begin position="202"/>
        <end position="221"/>
    </location>
</feature>
<organism evidence="26 27">
    <name type="scientific">Olsenella absiana</name>
    <dbReference type="NCBI Taxonomy" id="3115222"/>
    <lineage>
        <taxon>Bacteria</taxon>
        <taxon>Bacillati</taxon>
        <taxon>Actinomycetota</taxon>
        <taxon>Coriobacteriia</taxon>
        <taxon>Coriobacteriales</taxon>
        <taxon>Atopobiaceae</taxon>
        <taxon>Olsenella</taxon>
    </lineage>
</organism>
<accession>A0ABU7R9L8</accession>
<keyword evidence="16" id="KW-0594">Phospholipid biosynthesis</keyword>
<dbReference type="EC" id="2.7.7.41" evidence="6"/>
<keyword evidence="10 26" id="KW-0808">Transferase</keyword>
<feature type="transmembrane region" description="Helical" evidence="25">
    <location>
        <begin position="242"/>
        <end position="261"/>
    </location>
</feature>